<dbReference type="EMBL" id="JAAMOW010000002">
    <property type="protein sequence ID" value="NGY03956.1"/>
    <property type="molecule type" value="Genomic_DNA"/>
</dbReference>
<dbReference type="GO" id="GO:0005829">
    <property type="term" value="C:cytosol"/>
    <property type="evidence" value="ECO:0007669"/>
    <property type="project" value="TreeGrafter"/>
</dbReference>
<dbReference type="SUPFAM" id="SSF54292">
    <property type="entry name" value="2Fe-2S ferredoxin-like"/>
    <property type="match status" value="1"/>
</dbReference>
<name>A0A6M2BMX1_9GAMM</name>
<protein>
    <submittedName>
        <fullName evidence="8">2Fe-2S iron-sulfur cluster binding domain-containing protein</fullName>
    </submittedName>
</protein>
<evidence type="ECO:0000256" key="3">
    <source>
        <dbReference type="ARBA" id="ARBA00022723"/>
    </source>
</evidence>
<dbReference type="InterPro" id="IPR001055">
    <property type="entry name" value="Adrenodoxin-like"/>
</dbReference>
<dbReference type="RefSeq" id="WP_166252281.1">
    <property type="nucleotide sequence ID" value="NZ_JAAMOW010000002.1"/>
</dbReference>
<evidence type="ECO:0000259" key="7">
    <source>
        <dbReference type="PROSITE" id="PS51085"/>
    </source>
</evidence>
<dbReference type="Gene3D" id="3.10.20.30">
    <property type="match status" value="1"/>
</dbReference>
<dbReference type="InterPro" id="IPR012675">
    <property type="entry name" value="Beta-grasp_dom_sf"/>
</dbReference>
<dbReference type="InterPro" id="IPR036010">
    <property type="entry name" value="2Fe-2S_ferredoxin-like_sf"/>
</dbReference>
<accession>A0A6M2BMX1</accession>
<dbReference type="PRINTS" id="PR00355">
    <property type="entry name" value="ADRENODOXIN"/>
</dbReference>
<proteinExistence type="inferred from homology"/>
<evidence type="ECO:0000256" key="2">
    <source>
        <dbReference type="ARBA" id="ARBA00022714"/>
    </source>
</evidence>
<gene>
    <name evidence="8" type="ORF">G7Y85_04210</name>
</gene>
<evidence type="ECO:0000256" key="1">
    <source>
        <dbReference type="ARBA" id="ARBA00010914"/>
    </source>
</evidence>
<evidence type="ECO:0000256" key="5">
    <source>
        <dbReference type="ARBA" id="ARBA00023014"/>
    </source>
</evidence>
<dbReference type="CDD" id="cd00207">
    <property type="entry name" value="fer2"/>
    <property type="match status" value="1"/>
</dbReference>
<dbReference type="PROSITE" id="PS51085">
    <property type="entry name" value="2FE2S_FER_2"/>
    <property type="match status" value="1"/>
</dbReference>
<dbReference type="PANTHER" id="PTHR23426">
    <property type="entry name" value="FERREDOXIN/ADRENODOXIN"/>
    <property type="match status" value="1"/>
</dbReference>
<dbReference type="GO" id="GO:0009055">
    <property type="term" value="F:electron transfer activity"/>
    <property type="evidence" value="ECO:0007669"/>
    <property type="project" value="TreeGrafter"/>
</dbReference>
<dbReference type="GO" id="GO:0051537">
    <property type="term" value="F:2 iron, 2 sulfur cluster binding"/>
    <property type="evidence" value="ECO:0007669"/>
    <property type="project" value="UniProtKB-KW"/>
</dbReference>
<dbReference type="GO" id="GO:0140647">
    <property type="term" value="P:P450-containing electron transport chain"/>
    <property type="evidence" value="ECO:0007669"/>
    <property type="project" value="InterPro"/>
</dbReference>
<evidence type="ECO:0000256" key="4">
    <source>
        <dbReference type="ARBA" id="ARBA00023004"/>
    </source>
</evidence>
<evidence type="ECO:0000256" key="6">
    <source>
        <dbReference type="ARBA" id="ARBA00034078"/>
    </source>
</evidence>
<keyword evidence="9" id="KW-1185">Reference proteome</keyword>
<dbReference type="AlphaFoldDB" id="A0A6M2BMX1"/>
<feature type="domain" description="2Fe-2S ferredoxin-type" evidence="7">
    <location>
        <begin position="2"/>
        <end position="105"/>
    </location>
</feature>
<dbReference type="InterPro" id="IPR001041">
    <property type="entry name" value="2Fe-2S_ferredoxin-type"/>
</dbReference>
<keyword evidence="5" id="KW-0411">Iron-sulfur</keyword>
<keyword evidence="3" id="KW-0479">Metal-binding</keyword>
<reference evidence="8 9" key="1">
    <citation type="journal article" date="2014" name="Int. J. Syst. Evol. Microbiol.">
        <title>Solimonas terrae sp. nov., isolated from soil.</title>
        <authorList>
            <person name="Kim S.J."/>
            <person name="Moon J.Y."/>
            <person name="Weon H.Y."/>
            <person name="Ahn J.H."/>
            <person name="Chen W.M."/>
            <person name="Kwon S.W."/>
        </authorList>
    </citation>
    <scope>NUCLEOTIDE SEQUENCE [LARGE SCALE GENOMIC DNA]</scope>
    <source>
        <strain evidence="8 9">KIS83-12</strain>
    </source>
</reference>
<comment type="caution">
    <text evidence="8">The sequence shown here is derived from an EMBL/GenBank/DDBJ whole genome shotgun (WGS) entry which is preliminary data.</text>
</comment>
<comment type="similarity">
    <text evidence="1">Belongs to the adrenodoxin/putidaredoxin family.</text>
</comment>
<dbReference type="Pfam" id="PF00111">
    <property type="entry name" value="Fer2"/>
    <property type="match status" value="1"/>
</dbReference>
<dbReference type="PANTHER" id="PTHR23426:SF65">
    <property type="entry name" value="FERREDOXIN-2, MITOCHONDRIAL"/>
    <property type="match status" value="1"/>
</dbReference>
<evidence type="ECO:0000313" key="8">
    <source>
        <dbReference type="EMBL" id="NGY03956.1"/>
    </source>
</evidence>
<evidence type="ECO:0000313" key="9">
    <source>
        <dbReference type="Proteomes" id="UP000472676"/>
    </source>
</evidence>
<keyword evidence="4" id="KW-0408">Iron</keyword>
<keyword evidence="2" id="KW-0001">2Fe-2S</keyword>
<sequence length="106" mass="11314">MPKILFIAHDGKEHLVDGASGQNLMQIATDNMVPSILGDCGGVCSCATCHGYVDPAWIDKLGPKSEEEEMMLDGALNTEPTSRLTCQIVMNDALDGIVVRLPASQI</sequence>
<dbReference type="GO" id="GO:0046872">
    <property type="term" value="F:metal ion binding"/>
    <property type="evidence" value="ECO:0007669"/>
    <property type="project" value="UniProtKB-KW"/>
</dbReference>
<organism evidence="8 9">
    <name type="scientific">Solimonas terrae</name>
    <dbReference type="NCBI Taxonomy" id="1396819"/>
    <lineage>
        <taxon>Bacteria</taxon>
        <taxon>Pseudomonadati</taxon>
        <taxon>Pseudomonadota</taxon>
        <taxon>Gammaproteobacteria</taxon>
        <taxon>Nevskiales</taxon>
        <taxon>Nevskiaceae</taxon>
        <taxon>Solimonas</taxon>
    </lineage>
</organism>
<dbReference type="Proteomes" id="UP000472676">
    <property type="component" value="Unassembled WGS sequence"/>
</dbReference>
<comment type="cofactor">
    <cofactor evidence="6">
        <name>[2Fe-2S] cluster</name>
        <dbReference type="ChEBI" id="CHEBI:190135"/>
    </cofactor>
</comment>